<dbReference type="Pfam" id="PF16275">
    <property type="entry name" value="SF1-HH"/>
    <property type="match status" value="1"/>
</dbReference>
<dbReference type="GO" id="GO:0008270">
    <property type="term" value="F:zinc ion binding"/>
    <property type="evidence" value="ECO:0007669"/>
    <property type="project" value="UniProtKB-KW"/>
</dbReference>
<dbReference type="InterPro" id="IPR032570">
    <property type="entry name" value="SF1-HH"/>
</dbReference>
<dbReference type="OMA" id="QHNENSC"/>
<evidence type="ECO:0000256" key="2">
    <source>
        <dbReference type="SAM" id="MobiDB-lite"/>
    </source>
</evidence>
<proteinExistence type="predicted"/>
<dbReference type="GO" id="GO:0003676">
    <property type="term" value="F:nucleic acid binding"/>
    <property type="evidence" value="ECO:0007669"/>
    <property type="project" value="InterPro"/>
</dbReference>
<feature type="compositionally biased region" description="Pro residues" evidence="2">
    <location>
        <begin position="477"/>
        <end position="502"/>
    </location>
</feature>
<dbReference type="InterPro" id="IPR001878">
    <property type="entry name" value="Znf_CCHC"/>
</dbReference>
<dbReference type="Gene3D" id="6.10.140.1790">
    <property type="match status" value="1"/>
</dbReference>
<keyword evidence="1" id="KW-0479">Metal-binding</keyword>
<feature type="compositionally biased region" description="Pro residues" evidence="2">
    <location>
        <begin position="609"/>
        <end position="626"/>
    </location>
</feature>
<dbReference type="Proteomes" id="UP000694892">
    <property type="component" value="Chromosome 4L"/>
</dbReference>
<protein>
    <recommendedName>
        <fullName evidence="3">CCHC-type domain-containing protein</fullName>
    </recommendedName>
</protein>
<keyword evidence="1" id="KW-0862">Zinc</keyword>
<dbReference type="EMBL" id="CM004472">
    <property type="protein sequence ID" value="OCT84206.1"/>
    <property type="molecule type" value="Genomic_DNA"/>
</dbReference>
<gene>
    <name evidence="4" type="ORF">XELAEV_18022346mg</name>
</gene>
<evidence type="ECO:0000259" key="3">
    <source>
        <dbReference type="PROSITE" id="PS50158"/>
    </source>
</evidence>
<evidence type="ECO:0000256" key="1">
    <source>
        <dbReference type="PROSITE-ProRule" id="PRU00047"/>
    </source>
</evidence>
<feature type="domain" description="CCHC-type" evidence="3">
    <location>
        <begin position="347"/>
        <end position="361"/>
    </location>
</feature>
<sequence>MEQPAYIFKKLGIITKYSNAKNQVFAFIGQLEQYCAQCELFVGSVSMNFYVVWFSASSLRKAIKQDGGTNVLITSAITTSYNSGRSILSTQQTHFSALRRITTQGRTPQVIKGKNCLFLFSHFGARKKEEFGSIVTKTDRVMVKVAIHGPIKAADRPCRQLIGPCMGPPDGLHRSRSGRKSGISRSDGTKNPSDRGRINPLKRSSDPTAHFSRKRKRSRWNDETLDQKTIIPGVPTVISSGLTRDQERAYIVQLQIEDLTCKLCTGDLRIPSNPEDRSPSPESIYNSEGKRLNAREFRTRKKLEEERHILITEMELARLNSTLREDDNRILRPWQRSETSITNTTVCTKCGGAGHIASDCKFTSVTVRPGEPQSAQDKARMDKENLSFMAELGEAPLPTPMGSASHNPVQGLPWYNRPPWITPDRPFQALHGTSHSFAHTMGNTGNGPTLQQNTGGPHHHWMQLHPSGLLHSHPMGLMPPSPLPPPSGPAPSPPPPSSPCLPPWQQQATGAPLQTGGPLPWQVCSPTTVSGAASLPPWQQETGSTTSSTAPQLQTAASLVPPPGVQPPGAPPPPPPPGTSGLLYAPPPPPPPPLDPSNYVTMMGMGVPGIPPFSMPPAPPPPSPQN</sequence>
<dbReference type="InterPro" id="IPR047086">
    <property type="entry name" value="SF1-HH_sf"/>
</dbReference>
<accession>A0A974D4S5</accession>
<feature type="compositionally biased region" description="Polar residues" evidence="2">
    <location>
        <begin position="440"/>
        <end position="455"/>
    </location>
</feature>
<feature type="compositionally biased region" description="Pro residues" evidence="2">
    <location>
        <begin position="585"/>
        <end position="595"/>
    </location>
</feature>
<evidence type="ECO:0000313" key="4">
    <source>
        <dbReference type="EMBL" id="OCT84206.1"/>
    </source>
</evidence>
<reference evidence="5" key="1">
    <citation type="journal article" date="2016" name="Nature">
        <title>Genome evolution in the allotetraploid frog Xenopus laevis.</title>
        <authorList>
            <person name="Session A.M."/>
            <person name="Uno Y."/>
            <person name="Kwon T."/>
            <person name="Chapman J.A."/>
            <person name="Toyoda A."/>
            <person name="Takahashi S."/>
            <person name="Fukui A."/>
            <person name="Hikosaka A."/>
            <person name="Suzuki A."/>
            <person name="Kondo M."/>
            <person name="van Heeringen S.J."/>
            <person name="Quigley I."/>
            <person name="Heinz S."/>
            <person name="Ogino H."/>
            <person name="Ochi H."/>
            <person name="Hellsten U."/>
            <person name="Lyons J.B."/>
            <person name="Simakov O."/>
            <person name="Putnam N."/>
            <person name="Stites J."/>
            <person name="Kuroki Y."/>
            <person name="Tanaka T."/>
            <person name="Michiue T."/>
            <person name="Watanabe M."/>
            <person name="Bogdanovic O."/>
            <person name="Lister R."/>
            <person name="Georgiou G."/>
            <person name="Paranjpe S.S."/>
            <person name="van Kruijsbergen I."/>
            <person name="Shu S."/>
            <person name="Carlson J."/>
            <person name="Kinoshita T."/>
            <person name="Ohta Y."/>
            <person name="Mawaribuchi S."/>
            <person name="Jenkins J."/>
            <person name="Grimwood J."/>
            <person name="Schmutz J."/>
            <person name="Mitros T."/>
            <person name="Mozaffari S.V."/>
            <person name="Suzuki Y."/>
            <person name="Haramoto Y."/>
            <person name="Yamamoto T.S."/>
            <person name="Takagi C."/>
            <person name="Heald R."/>
            <person name="Miller K."/>
            <person name="Haudenschild C."/>
            <person name="Kitzman J."/>
            <person name="Nakayama T."/>
            <person name="Izutsu Y."/>
            <person name="Robert J."/>
            <person name="Fortriede J."/>
            <person name="Burns K."/>
            <person name="Lotay V."/>
            <person name="Karimi K."/>
            <person name="Yasuoka Y."/>
            <person name="Dichmann D.S."/>
            <person name="Flajnik M.F."/>
            <person name="Houston D.W."/>
            <person name="Shendure J."/>
            <person name="DuPasquier L."/>
            <person name="Vize P.D."/>
            <person name="Zorn A.M."/>
            <person name="Ito M."/>
            <person name="Marcotte E.M."/>
            <person name="Wallingford J.B."/>
            <person name="Ito Y."/>
            <person name="Asashima M."/>
            <person name="Ueno N."/>
            <person name="Matsuda Y."/>
            <person name="Veenstra G.J."/>
            <person name="Fujiyama A."/>
            <person name="Harland R.M."/>
            <person name="Taira M."/>
            <person name="Rokhsar D.S."/>
        </authorList>
    </citation>
    <scope>NUCLEOTIDE SEQUENCE [LARGE SCALE GENOMIC DNA]</scope>
    <source>
        <strain evidence="5">J</strain>
    </source>
</reference>
<dbReference type="PROSITE" id="PS50158">
    <property type="entry name" value="ZF_CCHC"/>
    <property type="match status" value="1"/>
</dbReference>
<feature type="compositionally biased region" description="Pro residues" evidence="2">
    <location>
        <begin position="560"/>
        <end position="578"/>
    </location>
</feature>
<keyword evidence="1" id="KW-0863">Zinc-finger</keyword>
<dbReference type="AlphaFoldDB" id="A0A974D4S5"/>
<evidence type="ECO:0000313" key="5">
    <source>
        <dbReference type="Proteomes" id="UP000694892"/>
    </source>
</evidence>
<organism evidence="4 5">
    <name type="scientific">Xenopus laevis</name>
    <name type="common">African clawed frog</name>
    <dbReference type="NCBI Taxonomy" id="8355"/>
    <lineage>
        <taxon>Eukaryota</taxon>
        <taxon>Metazoa</taxon>
        <taxon>Chordata</taxon>
        <taxon>Craniata</taxon>
        <taxon>Vertebrata</taxon>
        <taxon>Euteleostomi</taxon>
        <taxon>Amphibia</taxon>
        <taxon>Batrachia</taxon>
        <taxon>Anura</taxon>
        <taxon>Pipoidea</taxon>
        <taxon>Pipidae</taxon>
        <taxon>Xenopodinae</taxon>
        <taxon>Xenopus</taxon>
        <taxon>Xenopus</taxon>
    </lineage>
</organism>
<name>A0A974D4S5_XENLA</name>
<feature type="compositionally biased region" description="Polar residues" evidence="2">
    <location>
        <begin position="524"/>
        <end position="557"/>
    </location>
</feature>
<feature type="region of interest" description="Disordered" evidence="2">
    <location>
        <begin position="162"/>
        <end position="224"/>
    </location>
</feature>
<feature type="region of interest" description="Disordered" evidence="2">
    <location>
        <begin position="440"/>
        <end position="626"/>
    </location>
</feature>
<dbReference type="Pfam" id="PF00098">
    <property type="entry name" value="zf-CCHC"/>
    <property type="match status" value="1"/>
</dbReference>
<dbReference type="SMART" id="SM00343">
    <property type="entry name" value="ZnF_C2HC"/>
    <property type="match status" value="1"/>
</dbReference>